<keyword evidence="2" id="KW-1185">Reference proteome</keyword>
<name>A0A899FYG8_9ASCO</name>
<organism evidence="1 2">
    <name type="scientific">Pneumocystis wakefieldiae</name>
    <dbReference type="NCBI Taxonomy" id="38082"/>
    <lineage>
        <taxon>Eukaryota</taxon>
        <taxon>Fungi</taxon>
        <taxon>Dikarya</taxon>
        <taxon>Ascomycota</taxon>
        <taxon>Taphrinomycotina</taxon>
        <taxon>Pneumocystomycetes</taxon>
        <taxon>Pneumocystaceae</taxon>
        <taxon>Pneumocystis</taxon>
    </lineage>
</organism>
<dbReference type="Proteomes" id="UP000663699">
    <property type="component" value="Chromosome 7"/>
</dbReference>
<dbReference type="SMART" id="SM00028">
    <property type="entry name" value="TPR"/>
    <property type="match status" value="2"/>
</dbReference>
<dbReference type="OrthoDB" id="10250354at2759"/>
<evidence type="ECO:0000313" key="1">
    <source>
        <dbReference type="EMBL" id="QSL65633.1"/>
    </source>
</evidence>
<dbReference type="InterPro" id="IPR019734">
    <property type="entry name" value="TPR_rpt"/>
</dbReference>
<dbReference type="AlphaFoldDB" id="A0A899FYG8"/>
<dbReference type="SUPFAM" id="SSF48452">
    <property type="entry name" value="TPR-like"/>
    <property type="match status" value="1"/>
</dbReference>
<reference evidence="1" key="1">
    <citation type="submission" date="2020-06" db="EMBL/GenBank/DDBJ databases">
        <title>Genomes of multiple members of Pneumocystis genus reveal paths to human pathogen Pneumocystis jirovecii.</title>
        <authorList>
            <person name="Cisse O.H."/>
            <person name="Ma L."/>
            <person name="Dekker J."/>
            <person name="Khil P."/>
            <person name="Jo J."/>
            <person name="Brenchley J."/>
            <person name="Blair R."/>
            <person name="Pahar B."/>
            <person name="Chabe M."/>
            <person name="Van Rompay K.A."/>
            <person name="Keesler R."/>
            <person name="Sukura A."/>
            <person name="Hirsch V."/>
            <person name="Kutty G."/>
            <person name="Liu Y."/>
            <person name="Peng L."/>
            <person name="Chen J."/>
            <person name="Song J."/>
            <person name="Weissenbacher-Lang C."/>
            <person name="Xu J."/>
            <person name="Upham N.S."/>
            <person name="Stajich J.E."/>
            <person name="Cuomo C.A."/>
            <person name="Cushion M.T."/>
            <person name="Kovacs J.A."/>
        </authorList>
    </citation>
    <scope>NUCLEOTIDE SEQUENCE</scope>
    <source>
        <strain evidence="1">2A</strain>
    </source>
</reference>
<dbReference type="InterPro" id="IPR052769">
    <property type="entry name" value="TPR_domain_protein"/>
</dbReference>
<dbReference type="InterPro" id="IPR011990">
    <property type="entry name" value="TPR-like_helical_dom_sf"/>
</dbReference>
<dbReference type="EMBL" id="CP054538">
    <property type="protein sequence ID" value="QSL65633.1"/>
    <property type="molecule type" value="Genomic_DNA"/>
</dbReference>
<accession>A0A899FYG8</accession>
<proteinExistence type="predicted"/>
<protein>
    <submittedName>
        <fullName evidence="1">Uncharacterized protein</fullName>
    </submittedName>
</protein>
<evidence type="ECO:0000313" key="2">
    <source>
        <dbReference type="Proteomes" id="UP000663699"/>
    </source>
</evidence>
<dbReference type="PANTHER" id="PTHR46014:SF1">
    <property type="entry name" value="TETRATRICOPEPTIDE REPEAT PROTEIN 1"/>
    <property type="match status" value="1"/>
</dbReference>
<dbReference type="Gene3D" id="1.25.40.10">
    <property type="entry name" value="Tetratricopeptide repeat domain"/>
    <property type="match status" value="1"/>
</dbReference>
<sequence length="237" mass="27775">MEYKKPLNKEEEEQEILRTSNERVIDCKDRSTGENLEENENSQVTQDIYEDDELIKEANENKSRGNELFYQAFFDEAIISYQKALDISPLKAKHERAVYHANIAECYIRKKLWDQAVEACTNALKEDPEYIKALHRRAKANEKIGTWHSLDAALHDYEDIEKRLPENSPMHKSIKESISRVKPILSEVTISSENSASQQTTSKLLKIHKQEIIQYHFKNKVYNNQKISNELYLHHLI</sequence>
<dbReference type="PANTHER" id="PTHR46014">
    <property type="entry name" value="TETRATRICOPEPTIDE REPEAT PROTEIN 1"/>
    <property type="match status" value="1"/>
</dbReference>
<gene>
    <name evidence="1" type="ORF">MERGE_002946</name>
</gene>